<evidence type="ECO:0000256" key="3">
    <source>
        <dbReference type="ARBA" id="ARBA00022723"/>
    </source>
</evidence>
<dbReference type="GO" id="GO:0005737">
    <property type="term" value="C:cytoplasm"/>
    <property type="evidence" value="ECO:0007669"/>
    <property type="project" value="UniProtKB-SubCell"/>
</dbReference>
<keyword evidence="3 8" id="KW-0479">Metal-binding</keyword>
<feature type="binding site" evidence="8">
    <location>
        <position position="104"/>
    </location>
    <ligand>
        <name>GTP</name>
        <dbReference type="ChEBI" id="CHEBI:37565"/>
    </ligand>
</feature>
<dbReference type="GO" id="GO:0046872">
    <property type="term" value="F:metal ion binding"/>
    <property type="evidence" value="ECO:0007669"/>
    <property type="project" value="UniProtKB-KW"/>
</dbReference>
<comment type="subunit">
    <text evidence="8">Monomer.</text>
</comment>
<feature type="binding site" evidence="8">
    <location>
        <position position="56"/>
    </location>
    <ligand>
        <name>GTP</name>
        <dbReference type="ChEBI" id="CHEBI:37565"/>
    </ligand>
</feature>
<dbReference type="EC" id="2.7.7.77" evidence="8"/>
<evidence type="ECO:0000313" key="11">
    <source>
        <dbReference type="Proteomes" id="UP000235015"/>
    </source>
</evidence>
<comment type="similarity">
    <text evidence="8">Belongs to the MobA family.</text>
</comment>
<dbReference type="NCBIfam" id="TIGR02665">
    <property type="entry name" value="molyb_mobA"/>
    <property type="match status" value="1"/>
</dbReference>
<dbReference type="InterPro" id="IPR025877">
    <property type="entry name" value="MobA-like_NTP_Trfase"/>
</dbReference>
<feature type="binding site" evidence="8">
    <location>
        <begin position="15"/>
        <end position="17"/>
    </location>
    <ligand>
        <name>GTP</name>
        <dbReference type="ChEBI" id="CHEBI:37565"/>
    </ligand>
</feature>
<dbReference type="GO" id="GO:0005525">
    <property type="term" value="F:GTP binding"/>
    <property type="evidence" value="ECO:0007669"/>
    <property type="project" value="UniProtKB-UniRule"/>
</dbReference>
<accession>A0A2N6CXB6</accession>
<dbReference type="GO" id="GO:1902758">
    <property type="term" value="P:bis(molybdopterin guanine dinucleotide)molybdenum biosynthetic process"/>
    <property type="evidence" value="ECO:0007669"/>
    <property type="project" value="TreeGrafter"/>
</dbReference>
<feature type="binding site" evidence="8">
    <location>
        <position position="74"/>
    </location>
    <ligand>
        <name>GTP</name>
        <dbReference type="ChEBI" id="CHEBI:37565"/>
    </ligand>
</feature>
<evidence type="ECO:0000256" key="1">
    <source>
        <dbReference type="ARBA" id="ARBA00022490"/>
    </source>
</evidence>
<evidence type="ECO:0000256" key="8">
    <source>
        <dbReference type="HAMAP-Rule" id="MF_00316"/>
    </source>
</evidence>
<evidence type="ECO:0000259" key="9">
    <source>
        <dbReference type="Pfam" id="PF12804"/>
    </source>
</evidence>
<comment type="domain">
    <text evidence="8">The N-terminal domain determines nucleotide recognition and specific binding, while the C-terminal domain determines the specific binding to the target protein.</text>
</comment>
<comment type="caution">
    <text evidence="10">The sequence shown here is derived from an EMBL/GenBank/DDBJ whole genome shotgun (WGS) entry which is preliminary data.</text>
</comment>
<comment type="cofactor">
    <cofactor evidence="8">
        <name>Mg(2+)</name>
        <dbReference type="ChEBI" id="CHEBI:18420"/>
    </cofactor>
</comment>
<feature type="domain" description="MobA-like NTP transferase" evidence="9">
    <location>
        <begin position="12"/>
        <end position="162"/>
    </location>
</feature>
<organism evidence="10 11">
    <name type="scientific">Sedimenticola selenatireducens</name>
    <dbReference type="NCBI Taxonomy" id="191960"/>
    <lineage>
        <taxon>Bacteria</taxon>
        <taxon>Pseudomonadati</taxon>
        <taxon>Pseudomonadota</taxon>
        <taxon>Gammaproteobacteria</taxon>
        <taxon>Chromatiales</taxon>
        <taxon>Sedimenticolaceae</taxon>
        <taxon>Sedimenticola</taxon>
    </lineage>
</organism>
<dbReference type="CDD" id="cd02503">
    <property type="entry name" value="MobA"/>
    <property type="match status" value="1"/>
</dbReference>
<keyword evidence="6 8" id="KW-0342">GTP-binding</keyword>
<evidence type="ECO:0000256" key="5">
    <source>
        <dbReference type="ARBA" id="ARBA00022842"/>
    </source>
</evidence>
<dbReference type="PANTHER" id="PTHR19136:SF81">
    <property type="entry name" value="MOLYBDENUM COFACTOR GUANYLYLTRANSFERASE"/>
    <property type="match status" value="1"/>
</dbReference>
<comment type="function">
    <text evidence="8">Transfers a GMP moiety from GTP to Mo-molybdopterin (Mo-MPT) cofactor (Moco or molybdenum cofactor) to form Mo-molybdopterin guanine dinucleotide (Mo-MGD) cofactor.</text>
</comment>
<comment type="subcellular location">
    <subcellularLocation>
        <location evidence="8">Cytoplasm</location>
    </subcellularLocation>
</comment>
<reference evidence="10 11" key="1">
    <citation type="submission" date="2017-11" db="EMBL/GenBank/DDBJ databases">
        <title>Genome-resolved metagenomics identifies genetic mobility, metabolic interactions, and unexpected diversity in perchlorate-reducing communities.</title>
        <authorList>
            <person name="Barnum T.P."/>
            <person name="Figueroa I.A."/>
            <person name="Carlstrom C.I."/>
            <person name="Lucas L.N."/>
            <person name="Engelbrektson A.L."/>
            <person name="Coates J.D."/>
        </authorList>
    </citation>
    <scope>NUCLEOTIDE SEQUENCE [LARGE SCALE GENOMIC DNA]</scope>
    <source>
        <strain evidence="10">BM301</strain>
    </source>
</reference>
<feature type="binding site" evidence="8">
    <location>
        <position position="28"/>
    </location>
    <ligand>
        <name>GTP</name>
        <dbReference type="ChEBI" id="CHEBI:37565"/>
    </ligand>
</feature>
<keyword evidence="7 8" id="KW-0501">Molybdenum cofactor biosynthesis</keyword>
<proteinExistence type="inferred from homology"/>
<dbReference type="AlphaFoldDB" id="A0A2N6CXB6"/>
<dbReference type="EMBL" id="PKUN01000009">
    <property type="protein sequence ID" value="PLX61941.1"/>
    <property type="molecule type" value="Genomic_DNA"/>
</dbReference>
<dbReference type="SUPFAM" id="SSF53448">
    <property type="entry name" value="Nucleotide-diphospho-sugar transferases"/>
    <property type="match status" value="1"/>
</dbReference>
<dbReference type="PANTHER" id="PTHR19136">
    <property type="entry name" value="MOLYBDENUM COFACTOR GUANYLYLTRANSFERASE"/>
    <property type="match status" value="1"/>
</dbReference>
<name>A0A2N6CXB6_9GAMM</name>
<dbReference type="Pfam" id="PF12804">
    <property type="entry name" value="NTP_transf_3"/>
    <property type="match status" value="1"/>
</dbReference>
<dbReference type="Gene3D" id="3.90.550.10">
    <property type="entry name" value="Spore Coat Polysaccharide Biosynthesis Protein SpsA, Chain A"/>
    <property type="match status" value="1"/>
</dbReference>
<feature type="binding site" evidence="8">
    <location>
        <position position="104"/>
    </location>
    <ligand>
        <name>Mg(2+)</name>
        <dbReference type="ChEBI" id="CHEBI:18420"/>
    </ligand>
</feature>
<evidence type="ECO:0000313" key="10">
    <source>
        <dbReference type="EMBL" id="PLX61941.1"/>
    </source>
</evidence>
<dbReference type="RefSeq" id="WP_273438721.1">
    <property type="nucleotide sequence ID" value="NZ_PKUN01000009.1"/>
</dbReference>
<dbReference type="GO" id="GO:0061603">
    <property type="term" value="F:molybdenum cofactor guanylyltransferase activity"/>
    <property type="evidence" value="ECO:0007669"/>
    <property type="project" value="UniProtKB-EC"/>
</dbReference>
<gene>
    <name evidence="8" type="primary">mobA</name>
    <name evidence="10" type="ORF">C0630_07965</name>
</gene>
<evidence type="ECO:0000256" key="7">
    <source>
        <dbReference type="ARBA" id="ARBA00023150"/>
    </source>
</evidence>
<comment type="catalytic activity">
    <reaction evidence="8">
        <text>Mo-molybdopterin + GTP + H(+) = Mo-molybdopterin guanine dinucleotide + diphosphate</text>
        <dbReference type="Rhea" id="RHEA:34243"/>
        <dbReference type="ChEBI" id="CHEBI:15378"/>
        <dbReference type="ChEBI" id="CHEBI:33019"/>
        <dbReference type="ChEBI" id="CHEBI:37565"/>
        <dbReference type="ChEBI" id="CHEBI:71302"/>
        <dbReference type="ChEBI" id="CHEBI:71310"/>
        <dbReference type="EC" id="2.7.7.77"/>
    </reaction>
</comment>
<keyword evidence="5 8" id="KW-0460">Magnesium</keyword>
<keyword evidence="1 8" id="KW-0963">Cytoplasm</keyword>
<sequence>MTDKTSRPSITAVILAGGKARRMGGQDKGLVELAGRPLIEHVIARIKPQVSRILINANRNTEQYARYGYPVVSDSLSDFQGTLAGFLAAMQQVESDFIVTIPCDGPCLPDDLINRLYNAQQAAKAEIAVAHDGNRMQPVYALISTRLQQSLNDFLASGERKIDWWYARHNTVTADFSDAPETFLNINTLEERDRFQPIGHDGSSC</sequence>
<dbReference type="STRING" id="1111735.GCA_000428045_01878"/>
<keyword evidence="4 8" id="KW-0547">Nucleotide-binding</keyword>
<protein>
    <recommendedName>
        <fullName evidence="8">Molybdenum cofactor guanylyltransferase</fullName>
        <shortName evidence="8">MoCo guanylyltransferase</shortName>
        <ecNumber evidence="8">2.7.7.77</ecNumber>
    </recommendedName>
    <alternativeName>
        <fullName evidence="8">GTP:molybdopterin guanylyltransferase</fullName>
    </alternativeName>
    <alternativeName>
        <fullName evidence="8">Mo-MPT guanylyltransferase</fullName>
    </alternativeName>
    <alternativeName>
        <fullName evidence="8">Molybdopterin guanylyltransferase</fullName>
    </alternativeName>
    <alternativeName>
        <fullName evidence="8">Molybdopterin-guanine dinucleotide synthase</fullName>
        <shortName evidence="8">MGD synthase</shortName>
    </alternativeName>
</protein>
<dbReference type="HAMAP" id="MF_00316">
    <property type="entry name" value="MobA"/>
    <property type="match status" value="1"/>
</dbReference>
<evidence type="ECO:0000256" key="2">
    <source>
        <dbReference type="ARBA" id="ARBA00022679"/>
    </source>
</evidence>
<dbReference type="InterPro" id="IPR029044">
    <property type="entry name" value="Nucleotide-diphossugar_trans"/>
</dbReference>
<evidence type="ECO:0000256" key="4">
    <source>
        <dbReference type="ARBA" id="ARBA00022741"/>
    </source>
</evidence>
<dbReference type="InterPro" id="IPR013482">
    <property type="entry name" value="Molybde_CF_guanTrfase"/>
</dbReference>
<keyword evidence="10" id="KW-0548">Nucleotidyltransferase</keyword>
<dbReference type="Proteomes" id="UP000235015">
    <property type="component" value="Unassembled WGS sequence"/>
</dbReference>
<keyword evidence="2 8" id="KW-0808">Transferase</keyword>
<evidence type="ECO:0000256" key="6">
    <source>
        <dbReference type="ARBA" id="ARBA00023134"/>
    </source>
</evidence>